<dbReference type="NCBIfam" id="TIGR01145">
    <property type="entry name" value="ATP_synt_delta"/>
    <property type="match status" value="1"/>
</dbReference>
<evidence type="ECO:0000313" key="9">
    <source>
        <dbReference type="EMBL" id="AXF84764.1"/>
    </source>
</evidence>
<keyword evidence="3 8" id="KW-0375">Hydrogen ion transport</keyword>
<dbReference type="EMBL" id="CP031124">
    <property type="protein sequence ID" value="AXF84764.1"/>
    <property type="molecule type" value="Genomic_DNA"/>
</dbReference>
<proteinExistence type="inferred from homology"/>
<dbReference type="GO" id="GO:0046933">
    <property type="term" value="F:proton-transporting ATP synthase activity, rotational mechanism"/>
    <property type="evidence" value="ECO:0007669"/>
    <property type="project" value="UniProtKB-UniRule"/>
</dbReference>
<keyword evidence="2 8" id="KW-0813">Transport</keyword>
<evidence type="ECO:0000256" key="4">
    <source>
        <dbReference type="ARBA" id="ARBA00023065"/>
    </source>
</evidence>
<dbReference type="SUPFAM" id="SSF47928">
    <property type="entry name" value="N-terminal domain of the delta subunit of the F1F0-ATP synthase"/>
    <property type="match status" value="1"/>
</dbReference>
<evidence type="ECO:0000256" key="1">
    <source>
        <dbReference type="ARBA" id="ARBA00004370"/>
    </source>
</evidence>
<dbReference type="Proteomes" id="UP000252182">
    <property type="component" value="Chromosome"/>
</dbReference>
<keyword evidence="6 8" id="KW-0139">CF(1)</keyword>
<accession>A0A345D8S6</accession>
<keyword evidence="5 8" id="KW-0472">Membrane</keyword>
<keyword evidence="7 8" id="KW-0066">ATP synthesis</keyword>
<dbReference type="NCBIfam" id="NF004402">
    <property type="entry name" value="PRK05758.2-2"/>
    <property type="match status" value="1"/>
</dbReference>
<dbReference type="InterPro" id="IPR000711">
    <property type="entry name" value="ATPase_OSCP/dsu"/>
</dbReference>
<dbReference type="InterPro" id="IPR026015">
    <property type="entry name" value="ATP_synth_OSCP/delta_N_sf"/>
</dbReference>
<gene>
    <name evidence="9" type="primary">atpH_2</name>
    <name evidence="8" type="synonym">atpH</name>
    <name evidence="9" type="ORF">DTO96_100474</name>
</gene>
<dbReference type="KEGG" id="hyf:DTO96_100474"/>
<dbReference type="AlphaFoldDB" id="A0A345D8S6"/>
<evidence type="ECO:0000256" key="5">
    <source>
        <dbReference type="ARBA" id="ARBA00023136"/>
    </source>
</evidence>
<comment type="subcellular location">
    <subcellularLocation>
        <location evidence="8">Cell membrane</location>
        <topology evidence="8">Peripheral membrane protein</topology>
    </subcellularLocation>
    <subcellularLocation>
        <location evidence="1">Membrane</location>
    </subcellularLocation>
</comment>
<protein>
    <recommendedName>
        <fullName evidence="8">ATP synthase subunit delta</fullName>
    </recommendedName>
    <alternativeName>
        <fullName evidence="8">ATP synthase F(1) sector subunit delta</fullName>
    </alternativeName>
    <alternativeName>
        <fullName evidence="8">F-type ATPase subunit delta</fullName>
        <shortName evidence="8">F-ATPase subunit delta</shortName>
    </alternativeName>
</protein>
<evidence type="ECO:0000256" key="3">
    <source>
        <dbReference type="ARBA" id="ARBA00022781"/>
    </source>
</evidence>
<dbReference type="GO" id="GO:0045259">
    <property type="term" value="C:proton-transporting ATP synthase complex"/>
    <property type="evidence" value="ECO:0007669"/>
    <property type="project" value="UniProtKB-KW"/>
</dbReference>
<keyword evidence="4 8" id="KW-0406">Ion transport</keyword>
<name>A0A345D8S6_9BURK</name>
<dbReference type="PANTHER" id="PTHR11910">
    <property type="entry name" value="ATP SYNTHASE DELTA CHAIN"/>
    <property type="match status" value="1"/>
</dbReference>
<comment type="similarity">
    <text evidence="8">Belongs to the ATPase delta chain family.</text>
</comment>
<comment type="function">
    <text evidence="8">This protein is part of the stalk that links CF(0) to CF(1). It either transmits conformational changes from CF(0) to CF(1) or is implicated in proton conduction.</text>
</comment>
<comment type="function">
    <text evidence="8">F(1)F(0) ATP synthase produces ATP from ADP in the presence of a proton or sodium gradient. F-type ATPases consist of two structural domains, F(1) containing the extramembraneous catalytic core and F(0) containing the membrane proton channel, linked together by a central stalk and a peripheral stalk. During catalysis, ATP synthesis in the catalytic domain of F(1) is coupled via a rotary mechanism of the central stalk subunits to proton translocation.</text>
</comment>
<evidence type="ECO:0000256" key="8">
    <source>
        <dbReference type="HAMAP-Rule" id="MF_01416"/>
    </source>
</evidence>
<dbReference type="Gene3D" id="1.10.520.20">
    <property type="entry name" value="N-terminal domain of the delta subunit of the F1F0-ATP synthase"/>
    <property type="match status" value="1"/>
</dbReference>
<sequence>MAELSTIARPYAQAAFDVAKAENALPAWNEFLSAASAVAQNDEIRQLASNPSINVDQLNGVLTAAIKPTTDGMRNFLSAVVQADRVDALPAVFEAFVAHKHAFEGSADALIVSAFPLDVAQVQELKTALEQKLGKKLNPTVSVDSSLIGGFCVTVGDEVLDMSVRAKLARMQSALMA</sequence>
<evidence type="ECO:0000313" key="10">
    <source>
        <dbReference type="Proteomes" id="UP000252182"/>
    </source>
</evidence>
<dbReference type="OrthoDB" id="9816221at2"/>
<dbReference type="RefSeq" id="WP_114562033.1">
    <property type="nucleotide sequence ID" value="NZ_CP031124.1"/>
</dbReference>
<reference evidence="10" key="1">
    <citation type="submission" date="2018-07" db="EMBL/GenBank/DDBJ databases">
        <authorList>
            <person name="Kim H."/>
        </authorList>
    </citation>
    <scope>NUCLEOTIDE SEQUENCE [LARGE SCALE GENOMIC DNA]</scope>
    <source>
        <strain evidence="10">F02</strain>
    </source>
</reference>
<dbReference type="HAMAP" id="MF_01416">
    <property type="entry name" value="ATP_synth_delta_bact"/>
    <property type="match status" value="1"/>
</dbReference>
<dbReference type="Pfam" id="PF00213">
    <property type="entry name" value="OSCP"/>
    <property type="match status" value="1"/>
</dbReference>
<dbReference type="PRINTS" id="PR00125">
    <property type="entry name" value="ATPASEDELTA"/>
</dbReference>
<evidence type="ECO:0000256" key="6">
    <source>
        <dbReference type="ARBA" id="ARBA00023196"/>
    </source>
</evidence>
<keyword evidence="10" id="KW-1185">Reference proteome</keyword>
<dbReference type="GO" id="GO:0005886">
    <property type="term" value="C:plasma membrane"/>
    <property type="evidence" value="ECO:0007669"/>
    <property type="project" value="UniProtKB-SubCell"/>
</dbReference>
<evidence type="ECO:0000256" key="7">
    <source>
        <dbReference type="ARBA" id="ARBA00023310"/>
    </source>
</evidence>
<keyword evidence="8" id="KW-1003">Cell membrane</keyword>
<evidence type="ECO:0000256" key="2">
    <source>
        <dbReference type="ARBA" id="ARBA00022448"/>
    </source>
</evidence>
<organism evidence="9 10">
    <name type="scientific">Ephemeroptericola cinctiostellae</name>
    <dbReference type="NCBI Taxonomy" id="2268024"/>
    <lineage>
        <taxon>Bacteria</taxon>
        <taxon>Pseudomonadati</taxon>
        <taxon>Pseudomonadota</taxon>
        <taxon>Betaproteobacteria</taxon>
        <taxon>Burkholderiales</taxon>
        <taxon>Burkholderiaceae</taxon>
        <taxon>Ephemeroptericola</taxon>
    </lineage>
</organism>